<accession>A0A815RTY8</accession>
<dbReference type="AlphaFoldDB" id="A0A815RTY8"/>
<dbReference type="Proteomes" id="UP000663852">
    <property type="component" value="Unassembled WGS sequence"/>
</dbReference>
<dbReference type="EMBL" id="CAJNOR010003947">
    <property type="protein sequence ID" value="CAF1462201.1"/>
    <property type="molecule type" value="Genomic_DNA"/>
</dbReference>
<dbReference type="InterPro" id="IPR023213">
    <property type="entry name" value="CAT-like_dom_sf"/>
</dbReference>
<evidence type="ECO:0000313" key="3">
    <source>
        <dbReference type="Proteomes" id="UP000663828"/>
    </source>
</evidence>
<keyword evidence="3" id="KW-1185">Reference proteome</keyword>
<name>A0A815RTY8_ADIRI</name>
<organism evidence="2 4">
    <name type="scientific">Adineta ricciae</name>
    <name type="common">Rotifer</name>
    <dbReference type="NCBI Taxonomy" id="249248"/>
    <lineage>
        <taxon>Eukaryota</taxon>
        <taxon>Metazoa</taxon>
        <taxon>Spiralia</taxon>
        <taxon>Gnathifera</taxon>
        <taxon>Rotifera</taxon>
        <taxon>Eurotatoria</taxon>
        <taxon>Bdelloidea</taxon>
        <taxon>Adinetida</taxon>
        <taxon>Adinetidae</taxon>
        <taxon>Adineta</taxon>
    </lineage>
</organism>
<dbReference type="SUPFAM" id="SSF52777">
    <property type="entry name" value="CoA-dependent acyltransferases"/>
    <property type="match status" value="1"/>
</dbReference>
<comment type="caution">
    <text evidence="2">The sequence shown here is derived from an EMBL/GenBank/DDBJ whole genome shotgun (WGS) entry which is preliminary data.</text>
</comment>
<evidence type="ECO:0000313" key="2">
    <source>
        <dbReference type="EMBL" id="CAF1481525.1"/>
    </source>
</evidence>
<reference evidence="2" key="1">
    <citation type="submission" date="2021-02" db="EMBL/GenBank/DDBJ databases">
        <authorList>
            <person name="Nowell W R."/>
        </authorList>
    </citation>
    <scope>NUCLEOTIDE SEQUENCE</scope>
</reference>
<proteinExistence type="predicted"/>
<dbReference type="EMBL" id="CAJNOJ010000547">
    <property type="protein sequence ID" value="CAF1481525.1"/>
    <property type="molecule type" value="Genomic_DNA"/>
</dbReference>
<protein>
    <submittedName>
        <fullName evidence="2">Uncharacterized protein</fullName>
    </submittedName>
</protein>
<evidence type="ECO:0000313" key="1">
    <source>
        <dbReference type="EMBL" id="CAF1462201.1"/>
    </source>
</evidence>
<dbReference type="Gene3D" id="3.30.559.10">
    <property type="entry name" value="Chloramphenicol acetyltransferase-like domain"/>
    <property type="match status" value="1"/>
</dbReference>
<dbReference type="Proteomes" id="UP000663828">
    <property type="component" value="Unassembled WGS sequence"/>
</dbReference>
<gene>
    <name evidence="2" type="ORF">EDS130_LOCUS41468</name>
    <name evidence="1" type="ORF">XAT740_LOCUS37499</name>
</gene>
<evidence type="ECO:0000313" key="4">
    <source>
        <dbReference type="Proteomes" id="UP000663852"/>
    </source>
</evidence>
<sequence>MDLSIRCSFSTPETVSIKRLRKALQEVIKKQTVLRTSFHIDPTTAERYQRIEELTDEGFIFVESKLCEKYCSDALQTLIIQERAPNIFPPEGARRVRLHIVRRHLRKAEKHGCEPDNNNEDSLHVGDFIILTTRNEVFDGTSVRYLLNDLVSAYRTGYLPIRNDAVTYLDYTIYTREMDTSASSAYWEELYQDLDVTKFVSRIPSDRS</sequence>